<dbReference type="InterPro" id="IPR055377">
    <property type="entry name" value="GH3_M"/>
</dbReference>
<dbReference type="Pfam" id="PF23571">
    <property type="entry name" value="GH3_M"/>
    <property type="match status" value="1"/>
</dbReference>
<feature type="domain" description="GH3 middle" evidence="1">
    <location>
        <begin position="3"/>
        <end position="45"/>
    </location>
</feature>
<feature type="non-terminal residue" evidence="3">
    <location>
        <position position="1"/>
    </location>
</feature>
<proteinExistence type="predicted"/>
<dbReference type="GO" id="GO:0005737">
    <property type="term" value="C:cytoplasm"/>
    <property type="evidence" value="ECO:0007669"/>
    <property type="project" value="TreeGrafter"/>
</dbReference>
<name>A0A815QZU0_ADIRI</name>
<protein>
    <submittedName>
        <fullName evidence="3">Uncharacterized protein</fullName>
    </submittedName>
</protein>
<evidence type="ECO:0000259" key="2">
    <source>
        <dbReference type="Pfam" id="PF23572"/>
    </source>
</evidence>
<accession>A0A815QZU0</accession>
<organism evidence="3 4">
    <name type="scientific">Adineta ricciae</name>
    <name type="common">Rotifer</name>
    <dbReference type="NCBI Taxonomy" id="249248"/>
    <lineage>
        <taxon>Eukaryota</taxon>
        <taxon>Metazoa</taxon>
        <taxon>Spiralia</taxon>
        <taxon>Gnathifera</taxon>
        <taxon>Rotifera</taxon>
        <taxon>Eurotatoria</taxon>
        <taxon>Bdelloidea</taxon>
        <taxon>Adinetida</taxon>
        <taxon>Adinetidae</taxon>
        <taxon>Adineta</taxon>
    </lineage>
</organism>
<dbReference type="InterPro" id="IPR004993">
    <property type="entry name" value="GH3"/>
</dbReference>
<dbReference type="InterPro" id="IPR055378">
    <property type="entry name" value="GH3_C"/>
</dbReference>
<dbReference type="AlphaFoldDB" id="A0A815QZU0"/>
<dbReference type="PANTHER" id="PTHR31901">
    <property type="entry name" value="GH3 DOMAIN-CONTAINING PROTEIN"/>
    <property type="match status" value="1"/>
</dbReference>
<dbReference type="Proteomes" id="UP000663828">
    <property type="component" value="Unassembled WGS sequence"/>
</dbReference>
<sequence>ETQPKTCLLSEIEPGCRYELVCTTEAGLVRYRMGDIIECTRFLTRADDLVPLPSELHQIPRIPLISVAYRMGNLLDIIGEKTTEQNLIDTIAKTVDEWRQQGIIADIIDFTSYPKLDAFPPCYIFFFELGDDQLYETLQLTVDKLVDQYLRQFNFVYDRARDATYIACAKCNFVRNGTFSTFIHEKLLTAHASPIQVKPHRLLKTEQHIQYFHANCLGQ</sequence>
<evidence type="ECO:0000259" key="1">
    <source>
        <dbReference type="Pfam" id="PF23571"/>
    </source>
</evidence>
<reference evidence="3" key="1">
    <citation type="submission" date="2021-02" db="EMBL/GenBank/DDBJ databases">
        <authorList>
            <person name="Nowell W R."/>
        </authorList>
    </citation>
    <scope>NUCLEOTIDE SEQUENCE</scope>
</reference>
<keyword evidence="4" id="KW-1185">Reference proteome</keyword>
<dbReference type="EMBL" id="CAJNOR010004040">
    <property type="protein sequence ID" value="CAF1470086.1"/>
    <property type="molecule type" value="Genomic_DNA"/>
</dbReference>
<dbReference type="GO" id="GO:0016881">
    <property type="term" value="F:acid-amino acid ligase activity"/>
    <property type="evidence" value="ECO:0007669"/>
    <property type="project" value="TreeGrafter"/>
</dbReference>
<feature type="domain" description="GH3 C-terminal" evidence="2">
    <location>
        <begin position="86"/>
        <end position="206"/>
    </location>
</feature>
<evidence type="ECO:0000313" key="4">
    <source>
        <dbReference type="Proteomes" id="UP000663828"/>
    </source>
</evidence>
<dbReference type="Pfam" id="PF23572">
    <property type="entry name" value="GH3_C"/>
    <property type="match status" value="1"/>
</dbReference>
<comment type="caution">
    <text evidence="3">The sequence shown here is derived from an EMBL/GenBank/DDBJ whole genome shotgun (WGS) entry which is preliminary data.</text>
</comment>
<evidence type="ECO:0000313" key="3">
    <source>
        <dbReference type="EMBL" id="CAF1470086.1"/>
    </source>
</evidence>
<dbReference type="PANTHER" id="PTHR31901:SF9">
    <property type="entry name" value="GH3 DOMAIN-CONTAINING PROTEIN"/>
    <property type="match status" value="1"/>
</dbReference>
<gene>
    <name evidence="3" type="ORF">XAT740_LOCUS37926</name>
</gene>